<dbReference type="Proteomes" id="UP001337681">
    <property type="component" value="Unassembled WGS sequence"/>
</dbReference>
<dbReference type="InterPro" id="IPR011059">
    <property type="entry name" value="Metal-dep_hydrolase_composite"/>
</dbReference>
<dbReference type="EMBL" id="JAZDQU010000001">
    <property type="protein sequence ID" value="MEE1884743.1"/>
    <property type="molecule type" value="Genomic_DNA"/>
</dbReference>
<dbReference type="Gene3D" id="2.30.40.10">
    <property type="entry name" value="Urease, subunit C, domain 1"/>
    <property type="match status" value="1"/>
</dbReference>
<reference evidence="3 4" key="1">
    <citation type="submission" date="2024-01" db="EMBL/GenBank/DDBJ databases">
        <title>Pedobacter sp. nov., isolated from oil-contaminated soil.</title>
        <authorList>
            <person name="Le N.T.T."/>
        </authorList>
    </citation>
    <scope>NUCLEOTIDE SEQUENCE [LARGE SCALE GENOMIC DNA]</scope>
    <source>
        <strain evidence="3 4">VNH31</strain>
    </source>
</reference>
<dbReference type="InterPro" id="IPR032466">
    <property type="entry name" value="Metal_Hydrolase"/>
</dbReference>
<dbReference type="PANTHER" id="PTHR43794:SF11">
    <property type="entry name" value="AMIDOHYDROLASE-RELATED DOMAIN-CONTAINING PROTEIN"/>
    <property type="match status" value="1"/>
</dbReference>
<evidence type="ECO:0000313" key="3">
    <source>
        <dbReference type="EMBL" id="MEE1884743.1"/>
    </source>
</evidence>
<comment type="caution">
    <text evidence="3">The sequence shown here is derived from an EMBL/GenBank/DDBJ whole genome shotgun (WGS) entry which is preliminary data.</text>
</comment>
<evidence type="ECO:0000256" key="1">
    <source>
        <dbReference type="ARBA" id="ARBA00022801"/>
    </source>
</evidence>
<dbReference type="PANTHER" id="PTHR43794">
    <property type="entry name" value="AMINOHYDROLASE SSNA-RELATED"/>
    <property type="match status" value="1"/>
</dbReference>
<dbReference type="SUPFAM" id="SSF51556">
    <property type="entry name" value="Metallo-dependent hydrolases"/>
    <property type="match status" value="1"/>
</dbReference>
<keyword evidence="1" id="KW-0378">Hydrolase</keyword>
<protein>
    <submittedName>
        <fullName evidence="3">Amidohydrolase family protein</fullName>
    </submittedName>
</protein>
<gene>
    <name evidence="3" type="ORF">VRU49_04825</name>
</gene>
<organism evidence="3 4">
    <name type="scientific">Pedobacter flavus</name>
    <dbReference type="NCBI Taxonomy" id="3113906"/>
    <lineage>
        <taxon>Bacteria</taxon>
        <taxon>Pseudomonadati</taxon>
        <taxon>Bacteroidota</taxon>
        <taxon>Sphingobacteriia</taxon>
        <taxon>Sphingobacteriales</taxon>
        <taxon>Sphingobacteriaceae</taxon>
        <taxon>Pedobacter</taxon>
    </lineage>
</organism>
<dbReference type="InterPro" id="IPR006680">
    <property type="entry name" value="Amidohydro-rel"/>
</dbReference>
<dbReference type="Gene3D" id="3.20.20.140">
    <property type="entry name" value="Metal-dependent hydrolases"/>
    <property type="match status" value="1"/>
</dbReference>
<evidence type="ECO:0000313" key="4">
    <source>
        <dbReference type="Proteomes" id="UP001337681"/>
    </source>
</evidence>
<name>A0ABU7H078_9SPHI</name>
<evidence type="ECO:0000259" key="2">
    <source>
        <dbReference type="Pfam" id="PF01979"/>
    </source>
</evidence>
<dbReference type="RefSeq" id="WP_330145655.1">
    <property type="nucleotide sequence ID" value="NZ_JAZDQU010000001.1"/>
</dbReference>
<dbReference type="SUPFAM" id="SSF51338">
    <property type="entry name" value="Composite domain of metallo-dependent hydrolases"/>
    <property type="match status" value="1"/>
</dbReference>
<proteinExistence type="predicted"/>
<accession>A0ABU7H078</accession>
<sequence length="389" mass="43393">MIKHYTADIIFPIVGSPIENGVVSVDQDGKITFIGTRKEADSLGFNEIEIVKGAIVPGFVNAHCHLELSHMLGKVTPKSGLVDFLISIMKLRASEEAVIIKEASNADALMFENGIVAVGDISNLSITSSIKEKSKIYYHTFIETLGVDPKRADVAFERALNIQEAFKYQPRSLVPHAPYSVSQALFKLLESYGEQHVNIYSIHNQESEQENQLFENGEGDFLKLYEFLNTEFPAAVKFKKRPLETYLPYLSKQTTVLVHNTYISSADLNYAKETHNDLYFCLCPAANLYIEDRLPDVQMLQRAGVNLVIGTDSLASNHTLNILEELLILQQFSDVPLVDSLAWATINGAKLLNVEDRLGSIEIGKSPGLNLISVDSHRKILNNKVRRLV</sequence>
<keyword evidence="4" id="KW-1185">Reference proteome</keyword>
<dbReference type="Pfam" id="PF01979">
    <property type="entry name" value="Amidohydro_1"/>
    <property type="match status" value="1"/>
</dbReference>
<feature type="domain" description="Amidohydrolase-related" evidence="2">
    <location>
        <begin position="55"/>
        <end position="374"/>
    </location>
</feature>
<dbReference type="InterPro" id="IPR050287">
    <property type="entry name" value="MTA/SAH_deaminase"/>
</dbReference>